<name>A0A5P2HAW5_9BURK</name>
<dbReference type="OrthoDB" id="9984033at2"/>
<keyword evidence="1" id="KW-1133">Transmembrane helix</keyword>
<reference evidence="2 3" key="1">
    <citation type="submission" date="2019-09" db="EMBL/GenBank/DDBJ databases">
        <title>FDA dAtabase for Regulatory Grade micrObial Sequences (FDA-ARGOS): Supporting development and validation of Infectious Disease Dx tests.</title>
        <authorList>
            <person name="Sciortino C."/>
            <person name="Tallon L."/>
            <person name="Sadzewicz L."/>
            <person name="Vavikolanu K."/>
            <person name="Mehta A."/>
            <person name="Aluvathingal J."/>
            <person name="Nadendla S."/>
            <person name="Nandy P."/>
            <person name="Geyer C."/>
            <person name="Yan Y."/>
            <person name="Sichtig H."/>
        </authorList>
    </citation>
    <scope>NUCLEOTIDE SEQUENCE [LARGE SCALE GENOMIC DNA]</scope>
    <source>
        <strain evidence="2 3">FDAARGOS_664</strain>
    </source>
</reference>
<evidence type="ECO:0000313" key="3">
    <source>
        <dbReference type="Proteomes" id="UP000322822"/>
    </source>
</evidence>
<keyword evidence="1" id="KW-0472">Membrane</keyword>
<sequence>MTESVGRFPGAHIRFYGASTVLMVNFIFLILRVMSQNWSRKLVVFVGIAWFSTAINAQVPPIQSFGLTNGEQDQRTRQQQESRERAAAINAPAVRGEAIARAEYPALHNEAPCFRITQSQLEVPKDLPPAMQAIGASALPMDPFAFAQQWLSHYAGECIGKQGEK</sequence>
<organism evidence="2 3">
    <name type="scientific">Cupriavidus pauculus</name>
    <dbReference type="NCBI Taxonomy" id="82633"/>
    <lineage>
        <taxon>Bacteria</taxon>
        <taxon>Pseudomonadati</taxon>
        <taxon>Pseudomonadota</taxon>
        <taxon>Betaproteobacteria</taxon>
        <taxon>Burkholderiales</taxon>
        <taxon>Burkholderiaceae</taxon>
        <taxon>Cupriavidus</taxon>
    </lineage>
</organism>
<evidence type="ECO:0000313" key="2">
    <source>
        <dbReference type="EMBL" id="QET05146.1"/>
    </source>
</evidence>
<dbReference type="AlphaFoldDB" id="A0A5P2HAW5"/>
<feature type="transmembrane region" description="Helical" evidence="1">
    <location>
        <begin position="12"/>
        <end position="30"/>
    </location>
</feature>
<keyword evidence="1" id="KW-0812">Transmembrane</keyword>
<feature type="transmembrane region" description="Helical" evidence="1">
    <location>
        <begin position="42"/>
        <end position="59"/>
    </location>
</feature>
<protein>
    <submittedName>
        <fullName evidence="2">Uncharacterized protein</fullName>
    </submittedName>
</protein>
<dbReference type="RefSeq" id="WP_150375205.1">
    <property type="nucleotide sequence ID" value="NZ_CP044067.1"/>
</dbReference>
<dbReference type="Proteomes" id="UP000322822">
    <property type="component" value="Chromosome 2"/>
</dbReference>
<dbReference type="EMBL" id="CP044067">
    <property type="protein sequence ID" value="QET05146.1"/>
    <property type="molecule type" value="Genomic_DNA"/>
</dbReference>
<gene>
    <name evidence="2" type="ORF">FOB72_24215</name>
</gene>
<proteinExistence type="predicted"/>
<evidence type="ECO:0000256" key="1">
    <source>
        <dbReference type="SAM" id="Phobius"/>
    </source>
</evidence>
<accession>A0A5P2HAW5</accession>